<feature type="compositionally biased region" description="Polar residues" evidence="1">
    <location>
        <begin position="251"/>
        <end position="260"/>
    </location>
</feature>
<protein>
    <submittedName>
        <fullName evidence="2">VIR protein</fullName>
    </submittedName>
</protein>
<dbReference type="Pfam" id="PF05795">
    <property type="entry name" value="Plasmodium_Vir"/>
    <property type="match status" value="1"/>
</dbReference>
<dbReference type="Proteomes" id="UP000220605">
    <property type="component" value="Chromosome 4"/>
</dbReference>
<feature type="region of interest" description="Disordered" evidence="1">
    <location>
        <begin position="218"/>
        <end position="260"/>
    </location>
</feature>
<sequence length="333" mass="38189">MDLPSRIVYNELETDYSDLSNYNKMCYKKLDRTDNEEVKEICKKSLRFIEKSALWRTPSASYDICLQVNYWIYDKLINILGSDDIDNIEIAFGGFQLAGDNIMNTVKYISYNNRCNPNFNIFKENDWENKKKLYEYYVDYDTLFGSASAIHDVCKDYYKKIKEYFSLYEYFQGKCPTAGYICPEFFHKLKSEKRQYKLENLPCYREMEQAISAAAVQEKVSSSHHQSGTERRSGAPSDGLGSPGSKLGTLDTVSSSQSSDIGTKVSHTVLGAAPVLLTATALYRYTPLGPWIRRFGGGRTNNMNDMDAFSPYTQKTSNMFSEESENYISYQPI</sequence>
<accession>A0A564ZPK4</accession>
<dbReference type="VEuPathDB" id="PlasmoDB:PVX_072690"/>
<dbReference type="VEuPathDB" id="PlasmoDB:PVP01_0400600"/>
<evidence type="ECO:0000313" key="2">
    <source>
        <dbReference type="EMBL" id="VUZ93660.1"/>
    </source>
</evidence>
<evidence type="ECO:0000256" key="1">
    <source>
        <dbReference type="SAM" id="MobiDB-lite"/>
    </source>
</evidence>
<evidence type="ECO:0000313" key="3">
    <source>
        <dbReference type="Proteomes" id="UP000220605"/>
    </source>
</evidence>
<dbReference type="EMBL" id="LT635615">
    <property type="protein sequence ID" value="VUZ93660.1"/>
    <property type="molecule type" value="Genomic_DNA"/>
</dbReference>
<dbReference type="OrthoDB" id="10437271at2759"/>
<proteinExistence type="predicted"/>
<organism evidence="2 3">
    <name type="scientific">Plasmodium vivax</name>
    <name type="common">malaria parasite P. vivax</name>
    <dbReference type="NCBI Taxonomy" id="5855"/>
    <lineage>
        <taxon>Eukaryota</taxon>
        <taxon>Sar</taxon>
        <taxon>Alveolata</taxon>
        <taxon>Apicomplexa</taxon>
        <taxon>Aconoidasida</taxon>
        <taxon>Haemosporida</taxon>
        <taxon>Plasmodiidae</taxon>
        <taxon>Plasmodium</taxon>
        <taxon>Plasmodium (Plasmodium)</taxon>
    </lineage>
</organism>
<name>A0A564ZPK4_PLAVI</name>
<dbReference type="AlphaFoldDB" id="A0A564ZPK4"/>
<dbReference type="InterPro" id="IPR008780">
    <property type="entry name" value="Plasmodium_Vir"/>
</dbReference>
<gene>
    <name evidence="2" type="ORF">PVP01_0400600</name>
</gene>
<reference evidence="3" key="1">
    <citation type="submission" date="2016-07" db="EMBL/GenBank/DDBJ databases">
        <authorList>
            <consortium name="Pathogen Informatics"/>
        </authorList>
    </citation>
    <scope>NUCLEOTIDE SEQUENCE [LARGE SCALE GENOMIC DNA]</scope>
</reference>
<dbReference type="VEuPathDB" id="PlasmoDB:PVPAM_110066600"/>
<dbReference type="VEuPathDB" id="PlasmoDB:PVW1_100007000"/>